<evidence type="ECO:0000256" key="1">
    <source>
        <dbReference type="ARBA" id="ARBA00006080"/>
    </source>
</evidence>
<dbReference type="AlphaFoldDB" id="L8HJP2"/>
<organism evidence="3 4">
    <name type="scientific">Acanthamoeba castellanii (strain ATCC 30010 / Neff)</name>
    <dbReference type="NCBI Taxonomy" id="1257118"/>
    <lineage>
        <taxon>Eukaryota</taxon>
        <taxon>Amoebozoa</taxon>
        <taxon>Discosea</taxon>
        <taxon>Longamoebia</taxon>
        <taxon>Centramoebida</taxon>
        <taxon>Acanthamoebidae</taxon>
        <taxon>Acanthamoeba</taxon>
    </lineage>
</organism>
<keyword evidence="2" id="KW-0445">Lipid transport</keyword>
<dbReference type="GO" id="GO:0032456">
    <property type="term" value="P:endocytic recycling"/>
    <property type="evidence" value="ECO:0007669"/>
    <property type="project" value="TreeGrafter"/>
</dbReference>
<comment type="similarity">
    <text evidence="1 2">Belongs to the VPS51 family.</text>
</comment>
<dbReference type="KEGG" id="acan:ACA1_294850"/>
<sequence>MSQVLFVSTASTDFLGQHSSAFFTKTVVNAQQLLLQVLALMAPFHDDGASTSAPAAPHASHKRLPGVCAMELARVCVELESWGVAHIQGIVQQLSALVAHHHHHHQQHQHQHQHQHQQLHSETPQFAVADLQKRLAHVSRKLLAHYVKCQGDKLSQMGMEMLVDEVRQMAAEVGQVFDQTAPTELSSSDLRASHSRDARVRASRFELNIGNLFEKKVQIFGAVAGDRDSIMLGILKICLKSLQECVRLRTFSRNGYQQIQLDLYFLAHSLRPLAAKDQPLFNRLLDEILSSAGERCVEAQPAMELSAIESICQRKLHSVLKV</sequence>
<keyword evidence="4" id="KW-1185">Reference proteome</keyword>
<dbReference type="GeneID" id="14926487"/>
<dbReference type="GO" id="GO:0016020">
    <property type="term" value="C:membrane"/>
    <property type="evidence" value="ECO:0007669"/>
    <property type="project" value="TreeGrafter"/>
</dbReference>
<dbReference type="VEuPathDB" id="AmoebaDB:ACA1_294850"/>
<comment type="function">
    <text evidence="2">Acts as component of the GARP complex that is involved in retrograde transport from early and late endosomes to the trans-Golgi network (TGN).</text>
</comment>
<keyword evidence="2" id="KW-0813">Transport</keyword>
<dbReference type="OrthoDB" id="203678at2759"/>
<dbReference type="GO" id="GO:0000938">
    <property type="term" value="C:GARP complex"/>
    <property type="evidence" value="ECO:0007669"/>
    <property type="project" value="UniProtKB-UniRule"/>
</dbReference>
<comment type="subunit">
    <text evidence="2">Component of the Golgi-associated retrograde protein (GARP) complex.</text>
</comment>
<dbReference type="RefSeq" id="XP_004368185.1">
    <property type="nucleotide sequence ID" value="XM_004368128.1"/>
</dbReference>
<evidence type="ECO:0000256" key="2">
    <source>
        <dbReference type="RuleBase" id="RU368010"/>
    </source>
</evidence>
<comment type="subcellular location">
    <subcellularLocation>
        <location evidence="2">Golgi apparatus</location>
        <location evidence="2">trans-Golgi network</location>
    </subcellularLocation>
</comment>
<protein>
    <recommendedName>
        <fullName evidence="2">Vacuolar protein sorting-associated protein 51 homolog</fullName>
    </recommendedName>
</protein>
<dbReference type="PANTHER" id="PTHR15954">
    <property type="entry name" value="VACUOLAR PROTEIN SORTING-ASSOCIATED PROTEIN 51 HOMOLOG"/>
    <property type="match status" value="1"/>
</dbReference>
<dbReference type="GO" id="GO:0042147">
    <property type="term" value="P:retrograde transport, endosome to Golgi"/>
    <property type="evidence" value="ECO:0007669"/>
    <property type="project" value="UniProtKB-UniRule"/>
</dbReference>
<keyword evidence="2" id="KW-0653">Protein transport</keyword>
<dbReference type="Proteomes" id="UP000011083">
    <property type="component" value="Unassembled WGS sequence"/>
</dbReference>
<dbReference type="InterPro" id="IPR014812">
    <property type="entry name" value="Vps51"/>
</dbReference>
<dbReference type="PANTHER" id="PTHR15954:SF4">
    <property type="entry name" value="VACUOLAR PROTEIN SORTING-ASSOCIATED PROTEIN 51 HOMOLOG"/>
    <property type="match status" value="1"/>
</dbReference>
<dbReference type="GO" id="GO:0048193">
    <property type="term" value="P:Golgi vesicle transport"/>
    <property type="evidence" value="ECO:0007669"/>
    <property type="project" value="TreeGrafter"/>
</dbReference>
<evidence type="ECO:0000313" key="3">
    <source>
        <dbReference type="EMBL" id="ELR25430.1"/>
    </source>
</evidence>
<reference evidence="3 4" key="1">
    <citation type="journal article" date="2013" name="Genome Biol.">
        <title>Genome of Acanthamoeba castellanii highlights extensive lateral gene transfer and early evolution of tyrosine kinase signaling.</title>
        <authorList>
            <person name="Clarke M."/>
            <person name="Lohan A.J."/>
            <person name="Liu B."/>
            <person name="Lagkouvardos I."/>
            <person name="Roy S."/>
            <person name="Zafar N."/>
            <person name="Bertelli C."/>
            <person name="Schilde C."/>
            <person name="Kianianmomeni A."/>
            <person name="Burglin T.R."/>
            <person name="Frech C."/>
            <person name="Turcotte B."/>
            <person name="Kopec K.O."/>
            <person name="Synnott J.M."/>
            <person name="Choo C."/>
            <person name="Paponov I."/>
            <person name="Finkler A."/>
            <person name="Soon Heng Tan C."/>
            <person name="Hutchins A.P."/>
            <person name="Weinmeier T."/>
            <person name="Rattei T."/>
            <person name="Chu J.S."/>
            <person name="Gimenez G."/>
            <person name="Irimia M."/>
            <person name="Rigden D.J."/>
            <person name="Fitzpatrick D.A."/>
            <person name="Lorenzo-Morales J."/>
            <person name="Bateman A."/>
            <person name="Chiu C.H."/>
            <person name="Tang P."/>
            <person name="Hegemann P."/>
            <person name="Fromm H."/>
            <person name="Raoult D."/>
            <person name="Greub G."/>
            <person name="Miranda-Saavedra D."/>
            <person name="Chen N."/>
            <person name="Nash P."/>
            <person name="Ginger M.L."/>
            <person name="Horn M."/>
            <person name="Schaap P."/>
            <person name="Caler L."/>
            <person name="Loftus B."/>
        </authorList>
    </citation>
    <scope>NUCLEOTIDE SEQUENCE [LARGE SCALE GENOMIC DNA]</scope>
    <source>
        <strain evidence="3 4">Neff</strain>
    </source>
</reference>
<name>L8HJP2_ACACF</name>
<gene>
    <name evidence="3" type="ORF">ACA1_294850</name>
</gene>
<dbReference type="GO" id="GO:0007030">
    <property type="term" value="P:Golgi organization"/>
    <property type="evidence" value="ECO:0007669"/>
    <property type="project" value="UniProtKB-UniRule"/>
</dbReference>
<keyword evidence="2" id="KW-0333">Golgi apparatus</keyword>
<dbReference type="EMBL" id="KB007805">
    <property type="protein sequence ID" value="ELR25430.1"/>
    <property type="molecule type" value="Genomic_DNA"/>
</dbReference>
<dbReference type="GO" id="GO:1990745">
    <property type="term" value="C:EARP complex"/>
    <property type="evidence" value="ECO:0007669"/>
    <property type="project" value="TreeGrafter"/>
</dbReference>
<dbReference type="GO" id="GO:0005829">
    <property type="term" value="C:cytosol"/>
    <property type="evidence" value="ECO:0007669"/>
    <property type="project" value="GOC"/>
</dbReference>
<accession>L8HJP2</accession>
<dbReference type="GO" id="GO:0006869">
    <property type="term" value="P:lipid transport"/>
    <property type="evidence" value="ECO:0007669"/>
    <property type="project" value="UniProtKB-UniRule"/>
</dbReference>
<proteinExistence type="inferred from homology"/>
<dbReference type="STRING" id="1257118.L8HJP2"/>
<dbReference type="GO" id="GO:0007041">
    <property type="term" value="P:lysosomal transport"/>
    <property type="evidence" value="ECO:0007669"/>
    <property type="project" value="TreeGrafter"/>
</dbReference>
<dbReference type="GO" id="GO:0015031">
    <property type="term" value="P:protein transport"/>
    <property type="evidence" value="ECO:0007669"/>
    <property type="project" value="UniProtKB-UniRule"/>
</dbReference>
<evidence type="ECO:0000313" key="4">
    <source>
        <dbReference type="Proteomes" id="UP000011083"/>
    </source>
</evidence>